<name>A0ABS7ZUL5_9GAMM</name>
<proteinExistence type="predicted"/>
<evidence type="ECO:0000259" key="1">
    <source>
        <dbReference type="Pfam" id="PF13362"/>
    </source>
</evidence>
<dbReference type="Pfam" id="PF23639">
    <property type="entry name" value="DUF7146"/>
    <property type="match status" value="1"/>
</dbReference>
<evidence type="ECO:0000313" key="3">
    <source>
        <dbReference type="EMBL" id="MCA6065452.1"/>
    </source>
</evidence>
<dbReference type="EMBL" id="JAEDAH010000105">
    <property type="protein sequence ID" value="MCA6065452.1"/>
    <property type="molecule type" value="Genomic_DNA"/>
</dbReference>
<sequence>MTFPTTEQISDVASGRWIEILRALAPGVSDAADNLGKHVTCPLHGGERDFRFHKDKGPETGLSHCTCGTRDGYQLLRDLNNWSFIEAKEAVADYLGIAQDDPKHRAELARKAKEERLQRESIRRAKAEREAEEVARCRNGLWERSYSIQSKKAALARRYLMGRGLTPDVVTNHVRFHPGVPVRDEDGAIVAFAPAIIARVYSNNGRPLTLHRTYLDHNTGKKLDCDEPKKLMPVPDLWAAEKGRVIPVTAGGDGSVLGVAEGIETAIAAHMGTQIPVWATVSAGPMRHFEPPASVKTLVIFADLDASGTGLDAAKALSENLSASGWPGRVIIRLPPEHLLKGRSSIDWADVFYEHGAMGFGVAA</sequence>
<dbReference type="SUPFAM" id="SSF57783">
    <property type="entry name" value="Zinc beta-ribbon"/>
    <property type="match status" value="1"/>
</dbReference>
<dbReference type="RefSeq" id="WP_225677398.1">
    <property type="nucleotide sequence ID" value="NZ_JAEDAH010000105.1"/>
</dbReference>
<reference evidence="3 4" key="1">
    <citation type="submission" date="2020-12" db="EMBL/GenBank/DDBJ databases">
        <title>Novel Thalassolituus-related marine hydrocarbonoclastic bacteria mediated algae-derived hydrocarbons mineralization in twilight zone of the northern South China Sea.</title>
        <authorList>
            <person name="Dong C."/>
        </authorList>
    </citation>
    <scope>NUCLEOTIDE SEQUENCE [LARGE SCALE GENOMIC DNA]</scope>
    <source>
        <strain evidence="3 4">IMCC1826</strain>
    </source>
</reference>
<dbReference type="Pfam" id="PF13362">
    <property type="entry name" value="Toprim_3"/>
    <property type="match status" value="1"/>
</dbReference>
<evidence type="ECO:0000259" key="2">
    <source>
        <dbReference type="Pfam" id="PF23639"/>
    </source>
</evidence>
<gene>
    <name evidence="3" type="ORF">I9W95_17780</name>
</gene>
<feature type="domain" description="Toprim" evidence="1">
    <location>
        <begin position="257"/>
        <end position="357"/>
    </location>
</feature>
<protein>
    <submittedName>
        <fullName evidence="3">Toprim domain-containing protein</fullName>
    </submittedName>
</protein>
<dbReference type="InterPro" id="IPR006171">
    <property type="entry name" value="TOPRIM_dom"/>
</dbReference>
<feature type="domain" description="DUF7146" evidence="2">
    <location>
        <begin position="140"/>
        <end position="233"/>
    </location>
</feature>
<comment type="caution">
    <text evidence="3">The sequence shown here is derived from an EMBL/GenBank/DDBJ whole genome shotgun (WGS) entry which is preliminary data.</text>
</comment>
<accession>A0ABS7ZUL5</accession>
<keyword evidence="4" id="KW-1185">Reference proteome</keyword>
<dbReference type="InterPro" id="IPR055570">
    <property type="entry name" value="DUF7146"/>
</dbReference>
<dbReference type="Proteomes" id="UP000714380">
    <property type="component" value="Unassembled WGS sequence"/>
</dbReference>
<evidence type="ECO:0000313" key="4">
    <source>
        <dbReference type="Proteomes" id="UP000714380"/>
    </source>
</evidence>
<organism evidence="3 4">
    <name type="scientific">Thalassolituus marinus</name>
    <dbReference type="NCBI Taxonomy" id="671053"/>
    <lineage>
        <taxon>Bacteria</taxon>
        <taxon>Pseudomonadati</taxon>
        <taxon>Pseudomonadota</taxon>
        <taxon>Gammaproteobacteria</taxon>
        <taxon>Oceanospirillales</taxon>
        <taxon>Oceanospirillaceae</taxon>
        <taxon>Thalassolituus</taxon>
    </lineage>
</organism>